<evidence type="ECO:0000256" key="2">
    <source>
        <dbReference type="ARBA" id="ARBA00004370"/>
    </source>
</evidence>
<dbReference type="Pfam" id="PF02518">
    <property type="entry name" value="HATPase_c"/>
    <property type="match status" value="1"/>
</dbReference>
<reference evidence="16" key="1">
    <citation type="journal article" date="2019" name="Int. J. Syst. Evol. Microbiol.">
        <title>The Global Catalogue of Microorganisms (GCM) 10K type strain sequencing project: providing services to taxonomists for standard genome sequencing and annotation.</title>
        <authorList>
            <consortium name="The Broad Institute Genomics Platform"/>
            <consortium name="The Broad Institute Genome Sequencing Center for Infectious Disease"/>
            <person name="Wu L."/>
            <person name="Ma J."/>
        </authorList>
    </citation>
    <scope>NUCLEOTIDE SEQUENCE [LARGE SCALE GENOMIC DNA]</scope>
    <source>
        <strain evidence="16">JCM 1490</strain>
    </source>
</reference>
<dbReference type="Gene3D" id="6.10.340.10">
    <property type="match status" value="1"/>
</dbReference>
<keyword evidence="9" id="KW-0067">ATP-binding</keyword>
<evidence type="ECO:0000256" key="10">
    <source>
        <dbReference type="ARBA" id="ARBA00022989"/>
    </source>
</evidence>
<evidence type="ECO:0000256" key="5">
    <source>
        <dbReference type="ARBA" id="ARBA00022679"/>
    </source>
</evidence>
<dbReference type="InterPro" id="IPR003594">
    <property type="entry name" value="HATPase_dom"/>
</dbReference>
<keyword evidence="4" id="KW-0597">Phosphoprotein</keyword>
<keyword evidence="16" id="KW-1185">Reference proteome</keyword>
<dbReference type="SUPFAM" id="SSF55874">
    <property type="entry name" value="ATPase domain of HSP90 chaperone/DNA topoisomerase II/histidine kinase"/>
    <property type="match status" value="1"/>
</dbReference>
<dbReference type="RefSeq" id="WP_382390711.1">
    <property type="nucleotide sequence ID" value="NZ_JBHTCQ010000001.1"/>
</dbReference>
<keyword evidence="8 15" id="KW-0418">Kinase</keyword>
<keyword evidence="5" id="KW-0808">Transferase</keyword>
<dbReference type="InterPro" id="IPR003660">
    <property type="entry name" value="HAMP_dom"/>
</dbReference>
<evidence type="ECO:0000259" key="13">
    <source>
        <dbReference type="PROSITE" id="PS50109"/>
    </source>
</evidence>
<proteinExistence type="predicted"/>
<dbReference type="Proteomes" id="UP001596455">
    <property type="component" value="Unassembled WGS sequence"/>
</dbReference>
<comment type="subcellular location">
    <subcellularLocation>
        <location evidence="2">Membrane</location>
    </subcellularLocation>
</comment>
<dbReference type="Gene3D" id="3.30.565.10">
    <property type="entry name" value="Histidine kinase-like ATPase, C-terminal domain"/>
    <property type="match status" value="1"/>
</dbReference>
<dbReference type="SMART" id="SM00304">
    <property type="entry name" value="HAMP"/>
    <property type="match status" value="1"/>
</dbReference>
<dbReference type="PANTHER" id="PTHR44936:SF10">
    <property type="entry name" value="SENSOR PROTEIN RSTB"/>
    <property type="match status" value="1"/>
</dbReference>
<dbReference type="CDD" id="cd06225">
    <property type="entry name" value="HAMP"/>
    <property type="match status" value="1"/>
</dbReference>
<dbReference type="PROSITE" id="PS50885">
    <property type="entry name" value="HAMP"/>
    <property type="match status" value="1"/>
</dbReference>
<keyword evidence="12" id="KW-0472">Membrane</keyword>
<accession>A0ABW2Q2X3</accession>
<feature type="domain" description="Histidine kinase" evidence="13">
    <location>
        <begin position="292"/>
        <end position="475"/>
    </location>
</feature>
<dbReference type="CDD" id="cd00075">
    <property type="entry name" value="HATPase"/>
    <property type="match status" value="1"/>
</dbReference>
<comment type="catalytic activity">
    <reaction evidence="1">
        <text>ATP + protein L-histidine = ADP + protein N-phospho-L-histidine.</text>
        <dbReference type="EC" id="2.7.13.3"/>
    </reaction>
</comment>
<keyword evidence="6 12" id="KW-0812">Transmembrane</keyword>
<sequence length="491" mass="52759">MTAVLTSPAKQRTPVGSHLPARLRIVAWILLTVAIGLVAVVITIRNTSVAAVERRANEDVTQEIDQFMTFAEEYDLSTSGPVQLIAAHLQQQFPEDDQVMLGYVPYRAGAPLITHTAPDPVGLTAAPGHVGDMVQSGARSGTSELDGSPFRWGAVAIEDPSGQRAWFVVAVTTEEGLNQVDREVQVVAGVCIGGLLLTALVAWAVAGQILGPVRAVRRAAAEITQHDLDRRIDTSGRDDVAALATTFNAMLDRISSSFTAKRRFARVAAGHMYASLERLERQTPSSPDRDAEIARMRTVLRDLTTLADAGRPGYAERRPVDLGELTTRLAGRIEEETGTEWAVESRAEGTGTVDPDLLEEAVVRLARNALQATRNRTALRFGARTRDGELAIWVTDDGPGLDPEQAERIFNRFSDTGRSLDQPDDSEPDENRRTAVPGFGLAVVRAVADAHQGTAWVDTSEPGRCSVGLNVPLAGPEADTGALEGTGEVRV</sequence>
<evidence type="ECO:0000256" key="6">
    <source>
        <dbReference type="ARBA" id="ARBA00022692"/>
    </source>
</evidence>
<protein>
    <recommendedName>
        <fullName evidence="3">histidine kinase</fullName>
        <ecNumber evidence="3">2.7.13.3</ecNumber>
    </recommendedName>
</protein>
<evidence type="ECO:0000256" key="3">
    <source>
        <dbReference type="ARBA" id="ARBA00012438"/>
    </source>
</evidence>
<evidence type="ECO:0000256" key="9">
    <source>
        <dbReference type="ARBA" id="ARBA00022840"/>
    </source>
</evidence>
<evidence type="ECO:0000313" key="16">
    <source>
        <dbReference type="Proteomes" id="UP001596455"/>
    </source>
</evidence>
<feature type="domain" description="HAMP" evidence="14">
    <location>
        <begin position="207"/>
        <end position="259"/>
    </location>
</feature>
<keyword evidence="7" id="KW-0547">Nucleotide-binding</keyword>
<comment type="caution">
    <text evidence="15">The sequence shown here is derived from an EMBL/GenBank/DDBJ whole genome shotgun (WGS) entry which is preliminary data.</text>
</comment>
<feature type="transmembrane region" description="Helical" evidence="12">
    <location>
        <begin position="186"/>
        <end position="206"/>
    </location>
</feature>
<feature type="region of interest" description="Disordered" evidence="11">
    <location>
        <begin position="412"/>
        <end position="434"/>
    </location>
</feature>
<dbReference type="SUPFAM" id="SSF158472">
    <property type="entry name" value="HAMP domain-like"/>
    <property type="match status" value="1"/>
</dbReference>
<dbReference type="InterPro" id="IPR050980">
    <property type="entry name" value="2C_sensor_his_kinase"/>
</dbReference>
<gene>
    <name evidence="15" type="ORF">ACFQQL_01935</name>
</gene>
<evidence type="ECO:0000313" key="15">
    <source>
        <dbReference type="EMBL" id="MFC7403855.1"/>
    </source>
</evidence>
<name>A0ABW2Q2X3_9MICO</name>
<organism evidence="15 16">
    <name type="scientific">Georgenia alba</name>
    <dbReference type="NCBI Taxonomy" id="2233858"/>
    <lineage>
        <taxon>Bacteria</taxon>
        <taxon>Bacillati</taxon>
        <taxon>Actinomycetota</taxon>
        <taxon>Actinomycetes</taxon>
        <taxon>Micrococcales</taxon>
        <taxon>Bogoriellaceae</taxon>
        <taxon>Georgenia</taxon>
    </lineage>
</organism>
<feature type="transmembrane region" description="Helical" evidence="12">
    <location>
        <begin position="25"/>
        <end position="44"/>
    </location>
</feature>
<evidence type="ECO:0000259" key="14">
    <source>
        <dbReference type="PROSITE" id="PS50885"/>
    </source>
</evidence>
<dbReference type="EMBL" id="JBHTCQ010000001">
    <property type="protein sequence ID" value="MFC7403855.1"/>
    <property type="molecule type" value="Genomic_DNA"/>
</dbReference>
<dbReference type="InterPro" id="IPR005467">
    <property type="entry name" value="His_kinase_dom"/>
</dbReference>
<dbReference type="InterPro" id="IPR036890">
    <property type="entry name" value="HATPase_C_sf"/>
</dbReference>
<dbReference type="Pfam" id="PF00672">
    <property type="entry name" value="HAMP"/>
    <property type="match status" value="1"/>
</dbReference>
<dbReference type="PROSITE" id="PS50109">
    <property type="entry name" value="HIS_KIN"/>
    <property type="match status" value="1"/>
</dbReference>
<dbReference type="EC" id="2.7.13.3" evidence="3"/>
<dbReference type="GO" id="GO:0016301">
    <property type="term" value="F:kinase activity"/>
    <property type="evidence" value="ECO:0007669"/>
    <property type="project" value="UniProtKB-KW"/>
</dbReference>
<evidence type="ECO:0000256" key="8">
    <source>
        <dbReference type="ARBA" id="ARBA00022777"/>
    </source>
</evidence>
<evidence type="ECO:0000256" key="11">
    <source>
        <dbReference type="SAM" id="MobiDB-lite"/>
    </source>
</evidence>
<evidence type="ECO:0000256" key="7">
    <source>
        <dbReference type="ARBA" id="ARBA00022741"/>
    </source>
</evidence>
<dbReference type="SMART" id="SM00387">
    <property type="entry name" value="HATPase_c"/>
    <property type="match status" value="1"/>
</dbReference>
<keyword evidence="10 12" id="KW-1133">Transmembrane helix</keyword>
<evidence type="ECO:0000256" key="1">
    <source>
        <dbReference type="ARBA" id="ARBA00000085"/>
    </source>
</evidence>
<evidence type="ECO:0000256" key="4">
    <source>
        <dbReference type="ARBA" id="ARBA00022553"/>
    </source>
</evidence>
<evidence type="ECO:0000256" key="12">
    <source>
        <dbReference type="SAM" id="Phobius"/>
    </source>
</evidence>
<dbReference type="PANTHER" id="PTHR44936">
    <property type="entry name" value="SENSOR PROTEIN CREC"/>
    <property type="match status" value="1"/>
</dbReference>